<reference evidence="1" key="1">
    <citation type="journal article" date="2010" name="Environ. Microbiol.">
        <title>A blueprint of ectoine metabolism from the genome of the industrial producer Halomonas elongata DSM 2581(T).</title>
        <authorList>
            <person name="Schwibbert K."/>
            <person name="Marin-Sanguino A."/>
            <person name="Bagyan I."/>
            <person name="Heidrich G."/>
            <person name="Lentzen G."/>
            <person name="Seitz H."/>
            <person name="Rampp M."/>
            <person name="Schuster S.C."/>
            <person name="Klenk H.P."/>
            <person name="Pfeiffer F."/>
            <person name="Oesterhelt D."/>
            <person name="Kunte H.J."/>
        </authorList>
    </citation>
    <scope>NUCLEOTIDE SEQUENCE</scope>
    <source>
        <strain evidence="1">Type strain: DSM 2581</strain>
    </source>
</reference>
<evidence type="ECO:0000313" key="4">
    <source>
        <dbReference type="Proteomes" id="UP001322512"/>
    </source>
</evidence>
<reference evidence="2 4" key="4">
    <citation type="submission" date="2023-11" db="EMBL/GenBank/DDBJ databases">
        <title>MicrobeMod: A computational toolkit for identifying prokaryotic methylation and restriction-modification with nanopore sequencing.</title>
        <authorList>
            <person name="Crits-Christoph A."/>
            <person name="Kang S.C."/>
            <person name="Lee H."/>
            <person name="Ostrov N."/>
        </authorList>
    </citation>
    <scope>NUCLEOTIDE SEQUENCE [LARGE SCALE GENOMIC DNA]</scope>
    <source>
        <strain evidence="2 4">ATCC 33173</strain>
    </source>
</reference>
<sequence>MSRYADYEDNGEIFCIVEGEPGAIDTSRLIEVGENVSDETHYIDMSQAIYFACRRHTFDTSHSIDGLTVTFSNLPQGTIVRVQEHEMLSDGDDRIEFDVPGTYAVELQHHQYLDETVEVTVE</sequence>
<dbReference type="EMBL" id="CP139472">
    <property type="protein sequence ID" value="WPU48666.1"/>
    <property type="molecule type" value="Genomic_DNA"/>
</dbReference>
<gene>
    <name evidence="1" type="ORF">HELO_2632C</name>
    <name evidence="2" type="ORF">SR933_07185</name>
</gene>
<evidence type="ECO:0000313" key="3">
    <source>
        <dbReference type="Proteomes" id="UP000008707"/>
    </source>
</evidence>
<dbReference type="RefSeq" id="WP_041602038.1">
    <property type="nucleotide sequence ID" value="NC_014532.2"/>
</dbReference>
<keyword evidence="4" id="KW-1185">Reference proteome</keyword>
<dbReference type="Proteomes" id="UP001322512">
    <property type="component" value="Chromosome"/>
</dbReference>
<proteinExistence type="predicted"/>
<protein>
    <submittedName>
        <fullName evidence="1">Uncharacterized protein</fullName>
    </submittedName>
</protein>
<dbReference type="GeneID" id="91009956"/>
<dbReference type="EMBL" id="FN869568">
    <property type="protein sequence ID" value="SJK83804.1"/>
    <property type="molecule type" value="Genomic_DNA"/>
</dbReference>
<dbReference type="OrthoDB" id="8689135at2"/>
<dbReference type="KEGG" id="hel:HELO_2632C"/>
<dbReference type="Proteomes" id="UP000008707">
    <property type="component" value="Chromosome"/>
</dbReference>
<organism evidence="1 3">
    <name type="scientific">Halomonas elongata (strain ATCC 33173 / DSM 2581 / NBRC 15536 / NCIMB 2198 / 1H9)</name>
    <dbReference type="NCBI Taxonomy" id="768066"/>
    <lineage>
        <taxon>Bacteria</taxon>
        <taxon>Pseudomonadati</taxon>
        <taxon>Pseudomonadota</taxon>
        <taxon>Gammaproteobacteria</taxon>
        <taxon>Oceanospirillales</taxon>
        <taxon>Halomonadaceae</taxon>
        <taxon>Halomonas</taxon>
    </lineage>
</organism>
<name>A0A1R4A4A7_HALED</name>
<reference evidence="3" key="3">
    <citation type="journal article" date="2011" name="Environ. Microbiol.">
        <title>A blueprint of ectoine metabolism from the genome of the industrial producer Halomonas elongata DSM 2581(T).</title>
        <authorList>
            <person name="Schwibbert K."/>
            <person name="Marin-Sanguino A."/>
            <person name="Bagyan I."/>
            <person name="Heidrich G."/>
            <person name="Lentzen G."/>
            <person name="Seitz H."/>
            <person name="Rampp M."/>
            <person name="Schuster S.C."/>
            <person name="Klenk H.P."/>
            <person name="Pfeiffer F."/>
            <person name="Oesterhelt D."/>
            <person name="Kunte H.J."/>
        </authorList>
    </citation>
    <scope>NUCLEOTIDE SEQUENCE [LARGE SCALE GENOMIC DNA]</scope>
    <source>
        <strain evidence="3">ATCC 33173 / DSM 2581 / NBRC 15536 / NCIMB 2198 / 1H9</strain>
    </source>
</reference>
<accession>A0A1R4A4A7</accession>
<reference evidence="1" key="2">
    <citation type="submission" date="2010-05" db="EMBL/GenBank/DDBJ databases">
        <title>Revision and reannotation of the Halomonas elongata DSM 2581(T) genome.</title>
        <authorList>
            <person name="Pfeiffer F."/>
            <person name="Bagyan I."/>
            <person name="Alfaro-Espinoza G."/>
            <person name="Zamora-Lagos M.A."/>
            <person name="Habermann B."/>
            <person name="Oesterhelt D."/>
            <person name="Kunte H.J."/>
        </authorList>
    </citation>
    <scope>NUCLEOTIDE SEQUENCE</scope>
    <source>
        <strain evidence="1">Type strain: DSM 2581</strain>
    </source>
</reference>
<evidence type="ECO:0000313" key="1">
    <source>
        <dbReference type="EMBL" id="SJK83804.1"/>
    </source>
</evidence>
<dbReference type="AlphaFoldDB" id="A0A1R4A4A7"/>
<evidence type="ECO:0000313" key="2">
    <source>
        <dbReference type="EMBL" id="WPU48666.1"/>
    </source>
</evidence>